<dbReference type="PIRSF" id="PIRSF010372">
    <property type="entry name" value="PaiB"/>
    <property type="match status" value="1"/>
</dbReference>
<dbReference type="Proteomes" id="UP000256645">
    <property type="component" value="Unassembled WGS sequence"/>
</dbReference>
<evidence type="ECO:0000313" key="2">
    <source>
        <dbReference type="Proteomes" id="UP000256645"/>
    </source>
</evidence>
<dbReference type="EMBL" id="PDLM01000007">
    <property type="protein sequence ID" value="RDW72858.1"/>
    <property type="molecule type" value="Genomic_DNA"/>
</dbReference>
<dbReference type="SUPFAM" id="SSF50475">
    <property type="entry name" value="FMN-binding split barrel"/>
    <property type="match status" value="1"/>
</dbReference>
<reference evidence="1 2" key="1">
    <citation type="journal article" date="2018" name="IMA Fungus">
        <title>IMA Genome-F 9: Draft genome sequence of Annulohypoxylon stygium, Aspergillus mulundensis, Berkeleyomyces basicola (syn. Thielaviopsis basicola), Ceratocystis smalleyi, two Cercospora beticola strains, Coleophoma cylindrospora, Fusarium fracticaudum, Phialophora cf. hyalina, and Morchella septimelata.</title>
        <authorList>
            <person name="Wingfield B.D."/>
            <person name="Bills G.F."/>
            <person name="Dong Y."/>
            <person name="Huang W."/>
            <person name="Nel W.J."/>
            <person name="Swalarsk-Parry B.S."/>
            <person name="Vaghefi N."/>
            <person name="Wilken P.M."/>
            <person name="An Z."/>
            <person name="de Beer Z.W."/>
            <person name="De Vos L."/>
            <person name="Chen L."/>
            <person name="Duong T.A."/>
            <person name="Gao Y."/>
            <person name="Hammerbacher A."/>
            <person name="Kikkert J.R."/>
            <person name="Li Y."/>
            <person name="Li H."/>
            <person name="Li K."/>
            <person name="Li Q."/>
            <person name="Liu X."/>
            <person name="Ma X."/>
            <person name="Naidoo K."/>
            <person name="Pethybridge S.J."/>
            <person name="Sun J."/>
            <person name="Steenkamp E.T."/>
            <person name="van der Nest M.A."/>
            <person name="van Wyk S."/>
            <person name="Wingfield M.J."/>
            <person name="Xiong C."/>
            <person name="Yue Q."/>
            <person name="Zhang X."/>
        </authorList>
    </citation>
    <scope>NUCLEOTIDE SEQUENCE [LARGE SCALE GENOMIC DNA]</scope>
    <source>
        <strain evidence="1 2">BP6252</strain>
    </source>
</reference>
<gene>
    <name evidence="1" type="ORF">BP6252_06765</name>
</gene>
<keyword evidence="2" id="KW-1185">Reference proteome</keyword>
<dbReference type="InterPro" id="IPR012349">
    <property type="entry name" value="Split_barrel_FMN-bd"/>
</dbReference>
<dbReference type="InterPro" id="IPR007396">
    <property type="entry name" value="TR_PAI2-type"/>
</dbReference>
<dbReference type="AlphaFoldDB" id="A0A3D8RFZ2"/>
<dbReference type="PANTHER" id="PTHR35802:SF1">
    <property type="entry name" value="PROTEASE SYNTHASE AND SPORULATION PROTEIN PAI 2"/>
    <property type="match status" value="1"/>
</dbReference>
<dbReference type="Gene3D" id="2.30.110.10">
    <property type="entry name" value="Electron Transport, Fmn-binding Protein, Chain A"/>
    <property type="match status" value="1"/>
</dbReference>
<comment type="caution">
    <text evidence="1">The sequence shown here is derived from an EMBL/GenBank/DDBJ whole genome shotgun (WGS) entry which is preliminary data.</text>
</comment>
<accession>A0A3D8RFZ2</accession>
<protein>
    <submittedName>
        <fullName evidence="1">Negative transcriptional regulator-like protein</fullName>
    </submittedName>
</protein>
<dbReference type="PANTHER" id="PTHR35802">
    <property type="entry name" value="PROTEASE SYNTHASE AND SPORULATION PROTEIN PAI 2"/>
    <property type="match status" value="1"/>
</dbReference>
<dbReference type="OrthoDB" id="2101473at2759"/>
<sequence>MHLPSVNVERRPEVLHKFIRANPLGILTTAIRSDSHPLIQSSHIPWVLDSSFEGSTSGLGRLRGHIARQNPQAKAIMDECAASPTASTPAYLVDDVQVLFNGPVHHYVTPKFYTQTKPATGKVVPTWDYEAVEVHGKAKVYVDGKAAASGAFLKEQLHDLSMQMETEVMGYGEMTSVTPWKVADAPEPYIELLSKNIIGIEIEITSLAGRFKWSQEKPVGDRTGVIEGFKALDTPDGVQLAEKVMERAALFDAEKAQKKQVV</sequence>
<evidence type="ECO:0000313" key="1">
    <source>
        <dbReference type="EMBL" id="RDW72858.1"/>
    </source>
</evidence>
<name>A0A3D8RFZ2_9HELO</name>
<proteinExistence type="predicted"/>
<dbReference type="Pfam" id="PF04299">
    <property type="entry name" value="FMN_bind_2"/>
    <property type="match status" value="1"/>
</dbReference>
<organism evidence="1 2">
    <name type="scientific">Coleophoma cylindrospora</name>
    <dbReference type="NCBI Taxonomy" id="1849047"/>
    <lineage>
        <taxon>Eukaryota</taxon>
        <taxon>Fungi</taxon>
        <taxon>Dikarya</taxon>
        <taxon>Ascomycota</taxon>
        <taxon>Pezizomycotina</taxon>
        <taxon>Leotiomycetes</taxon>
        <taxon>Helotiales</taxon>
        <taxon>Dermateaceae</taxon>
        <taxon>Coleophoma</taxon>
    </lineage>
</organism>